<comment type="caution">
    <text evidence="1">The sequence shown here is derived from an EMBL/GenBank/DDBJ whole genome shotgun (WGS) entry which is preliminary data.</text>
</comment>
<evidence type="ECO:0000313" key="2">
    <source>
        <dbReference type="Proteomes" id="UP000447393"/>
    </source>
</evidence>
<dbReference type="OrthoDB" id="2970309at2"/>
<evidence type="ECO:0008006" key="3">
    <source>
        <dbReference type="Google" id="ProtNLM"/>
    </source>
</evidence>
<proteinExistence type="predicted"/>
<accession>A0A845E2B8</accession>
<protein>
    <recommendedName>
        <fullName evidence="3">DUF2642 domain-containing protein</fullName>
    </recommendedName>
</protein>
<organism evidence="1 2">
    <name type="scientific">Halobacillus litoralis</name>
    <dbReference type="NCBI Taxonomy" id="45668"/>
    <lineage>
        <taxon>Bacteria</taxon>
        <taxon>Bacillati</taxon>
        <taxon>Bacillota</taxon>
        <taxon>Bacilli</taxon>
        <taxon>Bacillales</taxon>
        <taxon>Bacillaceae</taxon>
        <taxon>Halobacillus</taxon>
    </lineage>
</organism>
<dbReference type="RefSeq" id="WP_160913074.1">
    <property type="nucleotide sequence ID" value="NZ_WMEZ01000002.1"/>
</dbReference>
<name>A0A845E2B8_9BACI</name>
<dbReference type="AlphaFoldDB" id="A0A845E2B8"/>
<dbReference type="EMBL" id="WMEZ01000002">
    <property type="protein sequence ID" value="MYL49002.1"/>
    <property type="molecule type" value="Genomic_DNA"/>
</dbReference>
<sequence length="75" mass="8789">MFQLASLWRKIRSSSRRRATRNMVKKNLGTFLIVQTVDGVYYGKMERVWDEEVFISIGDRIYVVHIKDIEGVGPK</sequence>
<gene>
    <name evidence="1" type="ORF">GLV98_05875</name>
</gene>
<reference evidence="1 2" key="1">
    <citation type="submission" date="2019-11" db="EMBL/GenBank/DDBJ databases">
        <title>Genome sequences of 17 halophilic strains isolated from different environments.</title>
        <authorList>
            <person name="Furrow R.E."/>
        </authorList>
    </citation>
    <scope>NUCLEOTIDE SEQUENCE [LARGE SCALE GENOMIC DNA]</scope>
    <source>
        <strain evidence="1 2">22505_10_Sand</strain>
    </source>
</reference>
<evidence type="ECO:0000313" key="1">
    <source>
        <dbReference type="EMBL" id="MYL49002.1"/>
    </source>
</evidence>
<dbReference type="Proteomes" id="UP000447393">
    <property type="component" value="Unassembled WGS sequence"/>
</dbReference>